<evidence type="ECO:0000259" key="10">
    <source>
        <dbReference type="Pfam" id="PF07732"/>
    </source>
</evidence>
<dbReference type="Proteomes" id="UP000838763">
    <property type="component" value="Unassembled WGS sequence"/>
</dbReference>
<feature type="chain" id="PRO_5040110452" description="Laccase" evidence="7">
    <location>
        <begin position="19"/>
        <end position="560"/>
    </location>
</feature>
<evidence type="ECO:0000259" key="9">
    <source>
        <dbReference type="Pfam" id="PF07731"/>
    </source>
</evidence>
<evidence type="ECO:0000256" key="6">
    <source>
        <dbReference type="ARBA" id="ARBA00023180"/>
    </source>
</evidence>
<dbReference type="EMBL" id="CALLCH030000012">
    <property type="protein sequence ID" value="CAI4215229.1"/>
    <property type="molecule type" value="Genomic_DNA"/>
</dbReference>
<dbReference type="PROSITE" id="PS00080">
    <property type="entry name" value="MULTICOPPER_OXIDASE2"/>
    <property type="match status" value="1"/>
</dbReference>
<dbReference type="PROSITE" id="PS00079">
    <property type="entry name" value="MULTICOPPER_OXIDASE1"/>
    <property type="match status" value="2"/>
</dbReference>
<dbReference type="PANTHER" id="PTHR11709">
    <property type="entry name" value="MULTI-COPPER OXIDASE"/>
    <property type="match status" value="1"/>
</dbReference>
<reference evidence="11" key="1">
    <citation type="submission" date="2022-11" db="EMBL/GenBank/DDBJ databases">
        <authorList>
            <person name="Scott C."/>
            <person name="Bruce N."/>
        </authorList>
    </citation>
    <scope>NUCLEOTIDE SEQUENCE</scope>
</reference>
<evidence type="ECO:0000256" key="1">
    <source>
        <dbReference type="ARBA" id="ARBA00010609"/>
    </source>
</evidence>
<dbReference type="Pfam" id="PF07732">
    <property type="entry name" value="Cu-oxidase_3"/>
    <property type="match status" value="1"/>
</dbReference>
<dbReference type="InterPro" id="IPR011706">
    <property type="entry name" value="Cu-oxidase_C"/>
</dbReference>
<keyword evidence="12" id="KW-1185">Reference proteome</keyword>
<evidence type="ECO:0000256" key="4">
    <source>
        <dbReference type="ARBA" id="ARBA00023002"/>
    </source>
</evidence>
<accession>A0A9P1MB69</accession>
<evidence type="ECO:0000256" key="5">
    <source>
        <dbReference type="ARBA" id="ARBA00023008"/>
    </source>
</evidence>
<dbReference type="Pfam" id="PF07731">
    <property type="entry name" value="Cu-oxidase_2"/>
    <property type="match status" value="1"/>
</dbReference>
<evidence type="ECO:0000259" key="8">
    <source>
        <dbReference type="Pfam" id="PF00394"/>
    </source>
</evidence>
<keyword evidence="6" id="KW-0325">Glycoprotein</keyword>
<evidence type="ECO:0000256" key="3">
    <source>
        <dbReference type="ARBA" id="ARBA00022729"/>
    </source>
</evidence>
<organism evidence="11 12">
    <name type="scientific">Parascedosporium putredinis</name>
    <dbReference type="NCBI Taxonomy" id="1442378"/>
    <lineage>
        <taxon>Eukaryota</taxon>
        <taxon>Fungi</taxon>
        <taxon>Dikarya</taxon>
        <taxon>Ascomycota</taxon>
        <taxon>Pezizomycotina</taxon>
        <taxon>Sordariomycetes</taxon>
        <taxon>Hypocreomycetidae</taxon>
        <taxon>Microascales</taxon>
        <taxon>Microascaceae</taxon>
        <taxon>Parascedosporium</taxon>
    </lineage>
</organism>
<dbReference type="GO" id="GO:0033573">
    <property type="term" value="C:high-affinity iron permease complex"/>
    <property type="evidence" value="ECO:0007669"/>
    <property type="project" value="TreeGrafter"/>
</dbReference>
<evidence type="ECO:0000256" key="2">
    <source>
        <dbReference type="ARBA" id="ARBA00022723"/>
    </source>
</evidence>
<evidence type="ECO:0008006" key="13">
    <source>
        <dbReference type="Google" id="ProtNLM"/>
    </source>
</evidence>
<feature type="domain" description="Plastocyanin-like" evidence="8">
    <location>
        <begin position="151"/>
        <end position="283"/>
    </location>
</feature>
<dbReference type="GO" id="GO:0005507">
    <property type="term" value="F:copper ion binding"/>
    <property type="evidence" value="ECO:0007669"/>
    <property type="project" value="InterPro"/>
</dbReference>
<dbReference type="InterPro" id="IPR033138">
    <property type="entry name" value="Cu_oxidase_CS"/>
</dbReference>
<comment type="similarity">
    <text evidence="1">Belongs to the multicopper oxidase family.</text>
</comment>
<gene>
    <name evidence="11" type="ORF">PPNO1_LOCUS4945</name>
</gene>
<dbReference type="GO" id="GO:0010106">
    <property type="term" value="P:cellular response to iron ion starvation"/>
    <property type="evidence" value="ECO:0007669"/>
    <property type="project" value="TreeGrafter"/>
</dbReference>
<dbReference type="GO" id="GO:0004322">
    <property type="term" value="F:ferroxidase activity"/>
    <property type="evidence" value="ECO:0007669"/>
    <property type="project" value="TreeGrafter"/>
</dbReference>
<dbReference type="InterPro" id="IPR044130">
    <property type="entry name" value="CuRO_2_Fet3-like"/>
</dbReference>
<dbReference type="SUPFAM" id="SSF49503">
    <property type="entry name" value="Cupredoxins"/>
    <property type="match status" value="3"/>
</dbReference>
<feature type="signal peptide" evidence="7">
    <location>
        <begin position="1"/>
        <end position="18"/>
    </location>
</feature>
<keyword evidence="4" id="KW-0560">Oxidoreductase</keyword>
<keyword evidence="5" id="KW-0186">Copper</keyword>
<keyword evidence="3 7" id="KW-0732">Signal</keyword>
<dbReference type="Gene3D" id="2.60.40.420">
    <property type="entry name" value="Cupredoxins - blue copper proteins"/>
    <property type="match status" value="3"/>
</dbReference>
<dbReference type="InterPro" id="IPR011707">
    <property type="entry name" value="Cu-oxidase-like_N"/>
</dbReference>
<evidence type="ECO:0000313" key="12">
    <source>
        <dbReference type="Proteomes" id="UP000838763"/>
    </source>
</evidence>
<feature type="domain" description="Plastocyanin-like" evidence="9">
    <location>
        <begin position="359"/>
        <end position="490"/>
    </location>
</feature>
<sequence>MRAPSFFLSGALATLAAAATVEYDWDITWVTAAPDGFSRPVIGVNNQWPCPQIRATKGDTIRVKMTNSLGNQTTSLHFHGINQVSTNFMDGPSLVTQCPVAPGDTFVYEFLADEAGTYWWHSHNMGQYPDGLRGPMIIDDPEDPYKDEYDEEYILTISDWYHEQSLFLGQNLLNPNNTIGAPPAPNSVLINDGQNLDYPLEVGKNYRFRIINMGASVSAMIHFDSHDMNVIMNDAAYLEKEIAYQLRVTPAQRYDVIIKGIERDNRNFGVLVSLDRNRDYSTAANPVWPQNATAWLVMDPEGERRPDVVDVWRPFDDSHFKPLDGKNILPPPDKTLVFNFQPCRDKYGINRQCVNGSPYVNPKVPTLYTAATTGNFNSNETVYGAVHPFIVEYGDIVDIVVNNHDGGIHPFHLHGHHFQVLARHATGRGDWPGETDSYNPVPPQRDTVSVHPRSYAVFRFQAHNPGVYLFHCHVEWHVEMGLTATIIEAPDMLRDLKIPKDHIKACKKAGIPTKGNAGGNYKNPLDTSNIDYEPPAEYTGAQWTPTHPTCKRRSRVMRSL</sequence>
<dbReference type="InterPro" id="IPR008972">
    <property type="entry name" value="Cupredoxin"/>
</dbReference>
<proteinExistence type="inferred from homology"/>
<dbReference type="CDD" id="cd13877">
    <property type="entry name" value="CuRO_2_Fet3p_like"/>
    <property type="match status" value="1"/>
</dbReference>
<protein>
    <recommendedName>
        <fullName evidence="13">Laccase</fullName>
    </recommendedName>
</protein>
<keyword evidence="2" id="KW-0479">Metal-binding</keyword>
<evidence type="ECO:0000313" key="11">
    <source>
        <dbReference type="EMBL" id="CAI4215229.1"/>
    </source>
</evidence>
<dbReference type="GO" id="GO:0033215">
    <property type="term" value="P:reductive iron assimilation"/>
    <property type="evidence" value="ECO:0007669"/>
    <property type="project" value="TreeGrafter"/>
</dbReference>
<name>A0A9P1MB69_9PEZI</name>
<dbReference type="InterPro" id="IPR045087">
    <property type="entry name" value="Cu-oxidase_fam"/>
</dbReference>
<dbReference type="OrthoDB" id="2121828at2759"/>
<dbReference type="InterPro" id="IPR002355">
    <property type="entry name" value="Cu_oxidase_Cu_BS"/>
</dbReference>
<evidence type="ECO:0000256" key="7">
    <source>
        <dbReference type="SAM" id="SignalP"/>
    </source>
</evidence>
<comment type="caution">
    <text evidence="11">The sequence shown here is derived from an EMBL/GenBank/DDBJ whole genome shotgun (WGS) entry which is preliminary data.</text>
</comment>
<dbReference type="CDD" id="cd13851">
    <property type="entry name" value="CuRO_1_Fet3p"/>
    <property type="match status" value="1"/>
</dbReference>
<feature type="domain" description="Plastocyanin-like" evidence="10">
    <location>
        <begin position="27"/>
        <end position="142"/>
    </location>
</feature>
<dbReference type="PANTHER" id="PTHR11709:SF361">
    <property type="entry name" value="IRON TRANSPORT MULTICOPPER OXIDASE FET3"/>
    <property type="match status" value="1"/>
</dbReference>
<dbReference type="InterPro" id="IPR001117">
    <property type="entry name" value="Cu-oxidase_2nd"/>
</dbReference>
<dbReference type="AlphaFoldDB" id="A0A9P1MB69"/>
<dbReference type="Pfam" id="PF00394">
    <property type="entry name" value="Cu-oxidase"/>
    <property type="match status" value="1"/>
</dbReference>